<name>A0A556AUK8_9BURK</name>
<sequence length="76" mass="7939">MRLPPGQTLSGIGPQSSIRFAAGQDGLQLAADNQVKNLTLATDPERRPIFNDPGVAHWGRLTLRGLAGAGGGFDTI</sequence>
<dbReference type="EMBL" id="VLTJ01000014">
    <property type="protein sequence ID" value="TSH96621.1"/>
    <property type="molecule type" value="Genomic_DNA"/>
</dbReference>
<gene>
    <name evidence="1" type="ORF">FOZ76_08555</name>
</gene>
<dbReference type="RefSeq" id="WP_143947731.1">
    <property type="nucleotide sequence ID" value="NZ_BAABMB010000002.1"/>
</dbReference>
<organism evidence="1 2">
    <name type="scientific">Verticiella sediminum</name>
    <dbReference type="NCBI Taxonomy" id="1247510"/>
    <lineage>
        <taxon>Bacteria</taxon>
        <taxon>Pseudomonadati</taxon>
        <taxon>Pseudomonadota</taxon>
        <taxon>Betaproteobacteria</taxon>
        <taxon>Burkholderiales</taxon>
        <taxon>Alcaligenaceae</taxon>
        <taxon>Verticiella</taxon>
    </lineage>
</organism>
<keyword evidence="2" id="KW-1185">Reference proteome</keyword>
<dbReference type="OrthoDB" id="3661445at2"/>
<evidence type="ECO:0000313" key="2">
    <source>
        <dbReference type="Proteomes" id="UP000318405"/>
    </source>
</evidence>
<evidence type="ECO:0000313" key="1">
    <source>
        <dbReference type="EMBL" id="TSH96621.1"/>
    </source>
</evidence>
<accession>A0A556AUK8</accession>
<reference evidence="1 2" key="1">
    <citation type="submission" date="2019-07" db="EMBL/GenBank/DDBJ databases">
        <title>Qingshengfaniella alkalisoli gen. nov., sp. nov., isolated from saline soil.</title>
        <authorList>
            <person name="Xu L."/>
            <person name="Huang X.-X."/>
            <person name="Sun J.-Q."/>
        </authorList>
    </citation>
    <scope>NUCLEOTIDE SEQUENCE [LARGE SCALE GENOMIC DNA]</scope>
    <source>
        <strain evidence="1 2">DSM 27279</strain>
    </source>
</reference>
<protein>
    <submittedName>
        <fullName evidence="1">Uncharacterized protein</fullName>
    </submittedName>
</protein>
<proteinExistence type="predicted"/>
<comment type="caution">
    <text evidence="1">The sequence shown here is derived from an EMBL/GenBank/DDBJ whole genome shotgun (WGS) entry which is preliminary data.</text>
</comment>
<dbReference type="AlphaFoldDB" id="A0A556AUK8"/>
<dbReference type="Proteomes" id="UP000318405">
    <property type="component" value="Unassembled WGS sequence"/>
</dbReference>